<organism evidence="2 3">
    <name type="scientific">Dentiscutata erythropus</name>
    <dbReference type="NCBI Taxonomy" id="1348616"/>
    <lineage>
        <taxon>Eukaryota</taxon>
        <taxon>Fungi</taxon>
        <taxon>Fungi incertae sedis</taxon>
        <taxon>Mucoromycota</taxon>
        <taxon>Glomeromycotina</taxon>
        <taxon>Glomeromycetes</taxon>
        <taxon>Diversisporales</taxon>
        <taxon>Gigasporaceae</taxon>
        <taxon>Dentiscutata</taxon>
    </lineage>
</organism>
<accession>A0A9N9N960</accession>
<keyword evidence="1" id="KW-0472">Membrane</keyword>
<protein>
    <submittedName>
        <fullName evidence="2">15168_t:CDS:1</fullName>
    </submittedName>
</protein>
<feature type="transmembrane region" description="Helical" evidence="1">
    <location>
        <begin position="116"/>
        <end position="136"/>
    </location>
</feature>
<gene>
    <name evidence="2" type="ORF">DERYTH_LOCUS13680</name>
</gene>
<keyword evidence="1" id="KW-1133">Transmembrane helix</keyword>
<dbReference type="Proteomes" id="UP000789405">
    <property type="component" value="Unassembled WGS sequence"/>
</dbReference>
<feature type="transmembrane region" description="Helical" evidence="1">
    <location>
        <begin position="89"/>
        <end position="110"/>
    </location>
</feature>
<keyword evidence="1" id="KW-0812">Transmembrane</keyword>
<evidence type="ECO:0000313" key="3">
    <source>
        <dbReference type="Proteomes" id="UP000789405"/>
    </source>
</evidence>
<proteinExistence type="predicted"/>
<name>A0A9N9N960_9GLOM</name>
<evidence type="ECO:0000313" key="2">
    <source>
        <dbReference type="EMBL" id="CAG8712318.1"/>
    </source>
</evidence>
<reference evidence="2" key="1">
    <citation type="submission" date="2021-06" db="EMBL/GenBank/DDBJ databases">
        <authorList>
            <person name="Kallberg Y."/>
            <person name="Tangrot J."/>
            <person name="Rosling A."/>
        </authorList>
    </citation>
    <scope>NUCLEOTIDE SEQUENCE</scope>
    <source>
        <strain evidence="2">MA453B</strain>
    </source>
</reference>
<sequence>QSSNVVAVSLPMSTSKIVNYLRKDDIYTSFATTRMEVIQYFCDVADSVGARIDFATIVVARLNPLPSPALNINLPSNTINAIRTHKDQIAVYMLNTLELSLATLGTSIILVFGGEFIALGAAAIAAVVAIIDLYFLL</sequence>
<dbReference type="AlphaFoldDB" id="A0A9N9N960"/>
<dbReference type="EMBL" id="CAJVPY010009787">
    <property type="protein sequence ID" value="CAG8712318.1"/>
    <property type="molecule type" value="Genomic_DNA"/>
</dbReference>
<comment type="caution">
    <text evidence="2">The sequence shown here is derived from an EMBL/GenBank/DDBJ whole genome shotgun (WGS) entry which is preliminary data.</text>
</comment>
<evidence type="ECO:0000256" key="1">
    <source>
        <dbReference type="SAM" id="Phobius"/>
    </source>
</evidence>
<feature type="non-terminal residue" evidence="2">
    <location>
        <position position="137"/>
    </location>
</feature>
<keyword evidence="3" id="KW-1185">Reference proteome</keyword>